<dbReference type="AlphaFoldDB" id="A0A9D2PU79"/>
<organism evidence="1 2">
    <name type="scientific">Candidatus Enterocloster excrementigallinarum</name>
    <dbReference type="NCBI Taxonomy" id="2838558"/>
    <lineage>
        <taxon>Bacteria</taxon>
        <taxon>Bacillati</taxon>
        <taxon>Bacillota</taxon>
        <taxon>Clostridia</taxon>
        <taxon>Lachnospirales</taxon>
        <taxon>Lachnospiraceae</taxon>
        <taxon>Enterocloster</taxon>
    </lineage>
</organism>
<name>A0A9D2PU79_9FIRM</name>
<gene>
    <name evidence="1" type="ORF">H9931_01205</name>
</gene>
<sequence length="75" mass="7719">MAKTVKCPRWGCNGIGIPVDTKKKFSLTKAAAGNIVGGFLGPAGAIAGTMMGVNGKNGKTKFVCSKCGKVFEKKI</sequence>
<evidence type="ECO:0000313" key="2">
    <source>
        <dbReference type="Proteomes" id="UP000823863"/>
    </source>
</evidence>
<comment type="caution">
    <text evidence="1">The sequence shown here is derived from an EMBL/GenBank/DDBJ whole genome shotgun (WGS) entry which is preliminary data.</text>
</comment>
<evidence type="ECO:0000313" key="1">
    <source>
        <dbReference type="EMBL" id="HJC65325.1"/>
    </source>
</evidence>
<dbReference type="Proteomes" id="UP000823863">
    <property type="component" value="Unassembled WGS sequence"/>
</dbReference>
<proteinExistence type="predicted"/>
<dbReference type="EMBL" id="DWWB01000005">
    <property type="protein sequence ID" value="HJC65325.1"/>
    <property type="molecule type" value="Genomic_DNA"/>
</dbReference>
<reference evidence="1" key="2">
    <citation type="submission" date="2021-04" db="EMBL/GenBank/DDBJ databases">
        <authorList>
            <person name="Gilroy R."/>
        </authorList>
    </citation>
    <scope>NUCLEOTIDE SEQUENCE</scope>
    <source>
        <strain evidence="1">CHK198-12963</strain>
    </source>
</reference>
<reference evidence="1" key="1">
    <citation type="journal article" date="2021" name="PeerJ">
        <title>Extensive microbial diversity within the chicken gut microbiome revealed by metagenomics and culture.</title>
        <authorList>
            <person name="Gilroy R."/>
            <person name="Ravi A."/>
            <person name="Getino M."/>
            <person name="Pursley I."/>
            <person name="Horton D.L."/>
            <person name="Alikhan N.F."/>
            <person name="Baker D."/>
            <person name="Gharbi K."/>
            <person name="Hall N."/>
            <person name="Watson M."/>
            <person name="Adriaenssens E.M."/>
            <person name="Foster-Nyarko E."/>
            <person name="Jarju S."/>
            <person name="Secka A."/>
            <person name="Antonio M."/>
            <person name="Oren A."/>
            <person name="Chaudhuri R.R."/>
            <person name="La Ragione R."/>
            <person name="Hildebrand F."/>
            <person name="Pallen M.J."/>
        </authorList>
    </citation>
    <scope>NUCLEOTIDE SEQUENCE</scope>
    <source>
        <strain evidence="1">CHK198-12963</strain>
    </source>
</reference>
<accession>A0A9D2PU79</accession>
<protein>
    <submittedName>
        <fullName evidence="1">Uncharacterized protein</fullName>
    </submittedName>
</protein>